<dbReference type="RefSeq" id="WP_418890002.1">
    <property type="nucleotide sequence ID" value="NZ_JBEUWX010000001.1"/>
</dbReference>
<keyword evidence="2" id="KW-1185">Reference proteome</keyword>
<name>A0ABV4UAN6_9RHOO</name>
<accession>A0ABV4UAN6</accession>
<gene>
    <name evidence="1" type="ORF">ABCS64_00555</name>
</gene>
<protein>
    <submittedName>
        <fullName evidence="1">Uncharacterized protein</fullName>
    </submittedName>
</protein>
<reference evidence="2" key="1">
    <citation type="submission" date="2024-06" db="EMBL/GenBank/DDBJ databases">
        <title>Radixoralia hellwigii gen. nov., sp nov., isolated from a root canal in the human oral cavity.</title>
        <authorList>
            <person name="Bartsch S."/>
            <person name="Wittmer A."/>
            <person name="Schulz A.-K."/>
            <person name="Neumann-Schaal M."/>
            <person name="Wolf J."/>
            <person name="Gronow S."/>
            <person name="Tennert C."/>
            <person name="Haecker G."/>
            <person name="Cieplik F."/>
            <person name="Al-Ahmad A."/>
        </authorList>
    </citation>
    <scope>NUCLEOTIDE SEQUENCE [LARGE SCALE GENOMIC DNA]</scope>
    <source>
        <strain evidence="2">Wk13</strain>
    </source>
</reference>
<dbReference type="Proteomes" id="UP001574673">
    <property type="component" value="Unassembled WGS sequence"/>
</dbReference>
<comment type="caution">
    <text evidence="1">The sequence shown here is derived from an EMBL/GenBank/DDBJ whole genome shotgun (WGS) entry which is preliminary data.</text>
</comment>
<evidence type="ECO:0000313" key="1">
    <source>
        <dbReference type="EMBL" id="MFA9948829.1"/>
    </source>
</evidence>
<sequence length="80" mass="8853">MSEWVLILTINLMTFPGEMRDVSPIVIEGFKSKQNCDSAASAVTGRTLALLGKAREQQGIRPDDSRGVPAIWYECIKITK</sequence>
<proteinExistence type="predicted"/>
<evidence type="ECO:0000313" key="2">
    <source>
        <dbReference type="Proteomes" id="UP001574673"/>
    </source>
</evidence>
<organism evidence="1 2">
    <name type="scientific">Dentiradicibacter hellwigii</name>
    <dbReference type="NCBI Taxonomy" id="3149053"/>
    <lineage>
        <taxon>Bacteria</taxon>
        <taxon>Pseudomonadati</taxon>
        <taxon>Pseudomonadota</taxon>
        <taxon>Betaproteobacteria</taxon>
        <taxon>Rhodocyclales</taxon>
        <taxon>Rhodocyclaceae</taxon>
        <taxon>Dentiradicibacter</taxon>
    </lineage>
</organism>
<dbReference type="EMBL" id="JBEUWX010000001">
    <property type="protein sequence ID" value="MFA9948829.1"/>
    <property type="molecule type" value="Genomic_DNA"/>
</dbReference>